<dbReference type="RefSeq" id="WP_187769810.1">
    <property type="nucleotide sequence ID" value="NZ_JACTVM010000004.1"/>
</dbReference>
<proteinExistence type="inferred from homology"/>
<evidence type="ECO:0000256" key="6">
    <source>
        <dbReference type="ARBA" id="ARBA00023136"/>
    </source>
</evidence>
<dbReference type="GO" id="GO:0047355">
    <property type="term" value="F:CDP-glycerol glycerophosphotransferase activity"/>
    <property type="evidence" value="ECO:0007669"/>
    <property type="project" value="InterPro"/>
</dbReference>
<dbReference type="Proteomes" id="UP000620591">
    <property type="component" value="Unassembled WGS sequence"/>
</dbReference>
<keyword evidence="6" id="KW-0472">Membrane</keyword>
<evidence type="ECO:0000256" key="5">
    <source>
        <dbReference type="ARBA" id="ARBA00022944"/>
    </source>
</evidence>
<keyword evidence="3" id="KW-1003">Cell membrane</keyword>
<dbReference type="Gene3D" id="3.40.50.11820">
    <property type="match status" value="1"/>
</dbReference>
<accession>A0A8I0K3C0</accession>
<organism evidence="7 8">
    <name type="scientific">Aeromicrobium senzhongii</name>
    <dbReference type="NCBI Taxonomy" id="2663859"/>
    <lineage>
        <taxon>Bacteria</taxon>
        <taxon>Bacillati</taxon>
        <taxon>Actinomycetota</taxon>
        <taxon>Actinomycetes</taxon>
        <taxon>Propionibacteriales</taxon>
        <taxon>Nocardioidaceae</taxon>
        <taxon>Aeromicrobium</taxon>
    </lineage>
</organism>
<dbReference type="Pfam" id="PF05045">
    <property type="entry name" value="RgpF"/>
    <property type="match status" value="1"/>
</dbReference>
<dbReference type="EMBL" id="JACTVM010000004">
    <property type="protein sequence ID" value="MBC9227185.1"/>
    <property type="molecule type" value="Genomic_DNA"/>
</dbReference>
<dbReference type="InterPro" id="IPR007554">
    <property type="entry name" value="Glycerophosphate_synth"/>
</dbReference>
<evidence type="ECO:0000256" key="2">
    <source>
        <dbReference type="ARBA" id="ARBA00010488"/>
    </source>
</evidence>
<dbReference type="PANTHER" id="PTHR37316">
    <property type="entry name" value="TEICHOIC ACID GLYCEROL-PHOSPHATE PRIMASE"/>
    <property type="match status" value="1"/>
</dbReference>
<dbReference type="AlphaFoldDB" id="A0A8I0K3C0"/>
<dbReference type="GO" id="GO:0019350">
    <property type="term" value="P:teichoic acid biosynthetic process"/>
    <property type="evidence" value="ECO:0007669"/>
    <property type="project" value="UniProtKB-KW"/>
</dbReference>
<dbReference type="GO" id="GO:0005886">
    <property type="term" value="C:plasma membrane"/>
    <property type="evidence" value="ECO:0007669"/>
    <property type="project" value="UniProtKB-SubCell"/>
</dbReference>
<evidence type="ECO:0000256" key="4">
    <source>
        <dbReference type="ARBA" id="ARBA00022679"/>
    </source>
</evidence>
<comment type="caution">
    <text evidence="7">The sequence shown here is derived from an EMBL/GenBank/DDBJ whole genome shotgun (WGS) entry which is preliminary data.</text>
</comment>
<dbReference type="InterPro" id="IPR007739">
    <property type="entry name" value="RgpF"/>
</dbReference>
<sequence>MSPEQFRAAWSSFVAQWDATRATDPAGARTLVDRVLEEGLTDQDPATPVSPDVATACEIAVIKRADALDVDSYRRVLAGQKGVDRSPYKHFCTTGWRRLVNPRSDFDLWWYWNEHLDPRRDDINPLVHHLVRGRHDGLPTLPPEVQPRPATTFAAGTPVRRVCLFAAYDADGIVDDYVVDYLTELSRHADVYYLADSTMAATELAKLSEVTLGAWAIRHGAYDFGSWSILARDLVGWDTLETYDELLLANDSAYLLRPLDEVFATMSAARADWWGLHATRRAYARDLGDDRPLPLAEAKQRWRTVNEIDPIDHLHLSSYFLAFRQPVIRDAGFRRRLDSVARETVKSVVIVKYEVGLSRYLMAQGFDFETFVDGLYPYLPVYTTDYWTLLDHGFPLLKRNLISENPRRMPDLAAWKEQVAQRVPNARTDTFERNLLRVSADDRLARSLAVKSRPDGTVDYDDPLSWPRFRREDEWTPKFDHWWAFPVCAYDHTLAGNERAVFEEVRDDPSIKKIILTRSRRVELSGENVVTVPLMSRAGQEYLLRAGQIFVKHGPRVNAHWPLSPLRHNFVNLWHGIPLKRFGSATATISPELERALLRNNGGSRAVIASSRMDMLAMTTAFWPLSYTEVWNTGLPRNDYITCDESRLPADLLETEQRLRAEVGDRRLVMFLPTFKDGQADAYYRFTPEDLETLGAWLERHHAVLGVREHMADTARTYWHQLAALGAIDLSSRRYPDLEVLYRVASGLVSDYSSCLVDFMLTGRPMASFAYDLEHYANEERGLFYDLDRVLPGAVCRTFDELATALDGFFEEPDPATADEYAWRRRIFHDHLDAGSAARVVEKVRSLYLPDDA</sequence>
<dbReference type="InterPro" id="IPR043148">
    <property type="entry name" value="TagF_C"/>
</dbReference>
<dbReference type="InterPro" id="IPR051612">
    <property type="entry name" value="Teichoic_Acid_Biosynth"/>
</dbReference>
<gene>
    <name evidence="7" type="ORF">IBG24_12755</name>
</gene>
<dbReference type="Gene3D" id="3.40.50.12580">
    <property type="match status" value="1"/>
</dbReference>
<evidence type="ECO:0000313" key="8">
    <source>
        <dbReference type="Proteomes" id="UP000620591"/>
    </source>
</evidence>
<name>A0A8I0K3C0_9ACTN</name>
<evidence type="ECO:0000256" key="1">
    <source>
        <dbReference type="ARBA" id="ARBA00004202"/>
    </source>
</evidence>
<keyword evidence="4 7" id="KW-0808">Transferase</keyword>
<comment type="subcellular location">
    <subcellularLocation>
        <location evidence="1">Cell membrane</location>
        <topology evidence="1">Peripheral membrane protein</topology>
    </subcellularLocation>
</comment>
<dbReference type="InterPro" id="IPR043149">
    <property type="entry name" value="TagF_N"/>
</dbReference>
<evidence type="ECO:0000313" key="7">
    <source>
        <dbReference type="EMBL" id="MBC9227185.1"/>
    </source>
</evidence>
<comment type="similarity">
    <text evidence="2">Belongs to the CDP-glycerol glycerophosphotransferase family.</text>
</comment>
<keyword evidence="5" id="KW-0777">Teichoic acid biosynthesis</keyword>
<evidence type="ECO:0000256" key="3">
    <source>
        <dbReference type="ARBA" id="ARBA00022475"/>
    </source>
</evidence>
<reference evidence="8" key="1">
    <citation type="submission" date="2022-11" db="EMBL/GenBank/DDBJ databases">
        <title>Novel species in genus Aeromicrobium.</title>
        <authorList>
            <person name="Zhang G."/>
        </authorList>
    </citation>
    <scope>NUCLEOTIDE SEQUENCE [LARGE SCALE GENOMIC DNA]</scope>
    <source>
        <strain evidence="8">zg-636</strain>
    </source>
</reference>
<dbReference type="Pfam" id="PF04464">
    <property type="entry name" value="Glyphos_transf"/>
    <property type="match status" value="1"/>
</dbReference>
<dbReference type="PANTHER" id="PTHR37316:SF3">
    <property type="entry name" value="TEICHOIC ACID GLYCEROL-PHOSPHATE TRANSFERASE"/>
    <property type="match status" value="1"/>
</dbReference>
<protein>
    <submittedName>
        <fullName evidence="7">CDP-glycerol glycerophosphotransferase family protein</fullName>
    </submittedName>
</protein>